<dbReference type="GO" id="GO:0042128">
    <property type="term" value="P:nitrate assimilation"/>
    <property type="evidence" value="ECO:0007669"/>
    <property type="project" value="UniProtKB-UniRule"/>
</dbReference>
<dbReference type="PROSITE" id="PS50850">
    <property type="entry name" value="MFS"/>
    <property type="match status" value="1"/>
</dbReference>
<evidence type="ECO:0000256" key="4">
    <source>
        <dbReference type="ARBA" id="ARBA00022692"/>
    </source>
</evidence>
<feature type="transmembrane region" description="Helical" evidence="8">
    <location>
        <begin position="198"/>
        <end position="219"/>
    </location>
</feature>
<dbReference type="InterPro" id="IPR020846">
    <property type="entry name" value="MFS_dom"/>
</dbReference>
<gene>
    <name evidence="10" type="ORF">G6O67_007006</name>
</gene>
<feature type="transmembrane region" description="Helical" evidence="8">
    <location>
        <begin position="413"/>
        <end position="436"/>
    </location>
</feature>
<evidence type="ECO:0000313" key="11">
    <source>
        <dbReference type="Proteomes" id="UP000557566"/>
    </source>
</evidence>
<dbReference type="Pfam" id="PF07690">
    <property type="entry name" value="MFS_1"/>
    <property type="match status" value="1"/>
</dbReference>
<evidence type="ECO:0000256" key="7">
    <source>
        <dbReference type="ARBA" id="ARBA00023136"/>
    </source>
</evidence>
<feature type="transmembrane region" description="Helical" evidence="8">
    <location>
        <begin position="36"/>
        <end position="54"/>
    </location>
</feature>
<feature type="transmembrane region" description="Helical" evidence="8">
    <location>
        <begin position="66"/>
        <end position="91"/>
    </location>
</feature>
<protein>
    <recommendedName>
        <fullName evidence="8">Nitrate/nitrite transporter</fullName>
    </recommendedName>
</protein>
<sequence length="505" mass="52547">MGVGLSLLWKAPEVNPTTGKARSIPVLNPVDMHGRVFAFSWLGLMLSFWAWYTFPPLLTVTIKQDLHLSTAQIANSNILSLCAALFLRFAAGPLCDQFGPRRVYATLMLLGCLTVGLAPLVNNITGLYISRSFIGVLGATFVPCQVWCTVFFDKNVVGTANALAGGWGTAGVGIAYLVMPAVFDSLVSRQRMSESQAWRVTFVAPLLCLAVCALGMLLLCPDAPAGSRQAGVRRVQDIAGANGPHGVSVAGARGVMTGGAPPDEERGISSDEDAHASCQKHRAPAWRDIGTAVRLSFKDALPVVLSLQTVFHVATYSCSAGGELAVSAVLASYFKANYSSLGQTEASHLASISGFLNFAARPLGGAVADVLYNWFGRKLWLKKAWITCCGVTAGALLIAIGRVNPSEQKGQSVGTMVGLVSVAAMFLEAGSGANFALVPHVHPSANGIVSGLTGGCGNLGGIVFATVFRFTSGGAGYCTAFSVIGAVQIALNLAVSGIAPLPPGQ</sequence>
<evidence type="ECO:0000259" key="9">
    <source>
        <dbReference type="PROSITE" id="PS50850"/>
    </source>
</evidence>
<dbReference type="NCBIfam" id="TIGR00886">
    <property type="entry name" value="2A0108"/>
    <property type="match status" value="1"/>
</dbReference>
<feature type="transmembrane region" description="Helical" evidence="8">
    <location>
        <begin position="133"/>
        <end position="152"/>
    </location>
</feature>
<dbReference type="SUPFAM" id="SSF103473">
    <property type="entry name" value="MFS general substrate transporter"/>
    <property type="match status" value="1"/>
</dbReference>
<dbReference type="PANTHER" id="PTHR23515">
    <property type="entry name" value="HIGH-AFFINITY NITRATE TRANSPORTER 2.3"/>
    <property type="match status" value="1"/>
</dbReference>
<evidence type="ECO:0000256" key="2">
    <source>
        <dbReference type="ARBA" id="ARBA00008432"/>
    </source>
</evidence>
<dbReference type="InterPro" id="IPR011701">
    <property type="entry name" value="MFS"/>
</dbReference>
<feature type="transmembrane region" description="Helical" evidence="8">
    <location>
        <begin position="103"/>
        <end position="121"/>
    </location>
</feature>
<proteinExistence type="inferred from homology"/>
<keyword evidence="6 8" id="KW-0534">Nitrate assimilation</keyword>
<keyword evidence="3 8" id="KW-0813">Transport</keyword>
<feature type="transmembrane region" description="Helical" evidence="8">
    <location>
        <begin position="384"/>
        <end position="401"/>
    </location>
</feature>
<dbReference type="InterPro" id="IPR004737">
    <property type="entry name" value="NO3_transporter_NarK/NarU-like"/>
</dbReference>
<feature type="domain" description="Major facilitator superfamily (MFS) profile" evidence="9">
    <location>
        <begin position="36"/>
        <end position="503"/>
    </location>
</feature>
<evidence type="ECO:0000256" key="1">
    <source>
        <dbReference type="ARBA" id="ARBA00004141"/>
    </source>
</evidence>
<dbReference type="Gene3D" id="1.20.1250.20">
    <property type="entry name" value="MFS general substrate transporter like domains"/>
    <property type="match status" value="2"/>
</dbReference>
<feature type="transmembrane region" description="Helical" evidence="8">
    <location>
        <begin position="164"/>
        <end position="186"/>
    </location>
</feature>
<dbReference type="GO" id="GO:0015113">
    <property type="term" value="F:nitrite transmembrane transporter activity"/>
    <property type="evidence" value="ECO:0007669"/>
    <property type="project" value="InterPro"/>
</dbReference>
<dbReference type="OrthoDB" id="434240at2759"/>
<keyword evidence="7 8" id="KW-0472">Membrane</keyword>
<dbReference type="EMBL" id="JAAVMX010000008">
    <property type="protein sequence ID" value="KAF4505008.1"/>
    <property type="molecule type" value="Genomic_DNA"/>
</dbReference>
<evidence type="ECO:0000313" key="10">
    <source>
        <dbReference type="EMBL" id="KAF4505008.1"/>
    </source>
</evidence>
<feature type="transmembrane region" description="Helical" evidence="8">
    <location>
        <begin position="448"/>
        <end position="468"/>
    </location>
</feature>
<comment type="caution">
    <text evidence="10">The sequence shown here is derived from an EMBL/GenBank/DDBJ whole genome shotgun (WGS) entry which is preliminary data.</text>
</comment>
<dbReference type="InterPro" id="IPR044772">
    <property type="entry name" value="NO3_transporter"/>
</dbReference>
<evidence type="ECO:0000256" key="8">
    <source>
        <dbReference type="RuleBase" id="RU366033"/>
    </source>
</evidence>
<evidence type="ECO:0000256" key="3">
    <source>
        <dbReference type="ARBA" id="ARBA00022448"/>
    </source>
</evidence>
<dbReference type="GO" id="GO:0005886">
    <property type="term" value="C:plasma membrane"/>
    <property type="evidence" value="ECO:0007669"/>
    <property type="project" value="UniProtKB-SubCell"/>
</dbReference>
<accession>A0A8H4LSS1</accession>
<keyword evidence="5 8" id="KW-1133">Transmembrane helix</keyword>
<keyword evidence="11" id="KW-1185">Reference proteome</keyword>
<evidence type="ECO:0000256" key="5">
    <source>
        <dbReference type="ARBA" id="ARBA00022989"/>
    </source>
</evidence>
<dbReference type="InterPro" id="IPR036259">
    <property type="entry name" value="MFS_trans_sf"/>
</dbReference>
<comment type="similarity">
    <text evidence="2 8">Belongs to the major facilitator superfamily. Nitrate/nitrite porter (TC 2.A.1.8) family.</text>
</comment>
<keyword evidence="4 8" id="KW-0812">Transmembrane</keyword>
<evidence type="ECO:0000256" key="6">
    <source>
        <dbReference type="ARBA" id="ARBA00023063"/>
    </source>
</evidence>
<organism evidence="10 11">
    <name type="scientific">Ophiocordyceps sinensis</name>
    <dbReference type="NCBI Taxonomy" id="72228"/>
    <lineage>
        <taxon>Eukaryota</taxon>
        <taxon>Fungi</taxon>
        <taxon>Dikarya</taxon>
        <taxon>Ascomycota</taxon>
        <taxon>Pezizomycotina</taxon>
        <taxon>Sordariomycetes</taxon>
        <taxon>Hypocreomycetidae</taxon>
        <taxon>Hypocreales</taxon>
        <taxon>Ophiocordycipitaceae</taxon>
        <taxon>Ophiocordyceps</taxon>
    </lineage>
</organism>
<keyword evidence="8" id="KW-1003">Cell membrane</keyword>
<comment type="subcellular location">
    <subcellularLocation>
        <location evidence="8">Cell membrane</location>
        <topology evidence="8">Multi-pass membrane protein</topology>
    </subcellularLocation>
    <subcellularLocation>
        <location evidence="1">Membrane</location>
        <topology evidence="1">Multi-pass membrane protein</topology>
    </subcellularLocation>
</comment>
<dbReference type="AlphaFoldDB" id="A0A8H4LSS1"/>
<feature type="transmembrane region" description="Helical" evidence="8">
    <location>
        <begin position="475"/>
        <end position="499"/>
    </location>
</feature>
<dbReference type="Proteomes" id="UP000557566">
    <property type="component" value="Unassembled WGS sequence"/>
</dbReference>
<name>A0A8H4LSS1_9HYPO</name>
<reference evidence="10 11" key="1">
    <citation type="journal article" date="2020" name="Genome Biol. Evol.">
        <title>A new high-quality draft genome assembly of the Chinese cordyceps Ophiocordyceps sinensis.</title>
        <authorList>
            <person name="Shu R."/>
            <person name="Zhang J."/>
            <person name="Meng Q."/>
            <person name="Zhang H."/>
            <person name="Zhou G."/>
            <person name="Li M."/>
            <person name="Wu P."/>
            <person name="Zhao Y."/>
            <person name="Chen C."/>
            <person name="Qin Q."/>
        </authorList>
    </citation>
    <scope>NUCLEOTIDE SEQUENCE [LARGE SCALE GENOMIC DNA]</scope>
    <source>
        <strain evidence="10 11">IOZ07</strain>
    </source>
</reference>
<dbReference type="GO" id="GO:0015112">
    <property type="term" value="F:nitrate transmembrane transporter activity"/>
    <property type="evidence" value="ECO:0007669"/>
    <property type="project" value="UniProtKB-UniRule"/>
</dbReference>